<keyword evidence="2" id="KW-0812">Transmembrane</keyword>
<dbReference type="EMBL" id="LDXT01000093">
    <property type="protein sequence ID" value="KRT54219.1"/>
    <property type="molecule type" value="Genomic_DNA"/>
</dbReference>
<gene>
    <name evidence="4" type="ORF">Ga0074115_103117</name>
</gene>
<keyword evidence="2" id="KW-0472">Membrane</keyword>
<accession>A0A0T5YUA9</accession>
<protein>
    <submittedName>
        <fullName evidence="4">Uncharacterized protein involved in outer membrane biogenesis</fullName>
    </submittedName>
</protein>
<feature type="domain" description="AsmA" evidence="3">
    <location>
        <begin position="1"/>
        <end position="601"/>
    </location>
</feature>
<comment type="caution">
    <text evidence="4">The sequence shown here is derived from an EMBL/GenBank/DDBJ whole genome shotgun (WGS) entry which is preliminary data.</text>
</comment>
<feature type="region of interest" description="Disordered" evidence="1">
    <location>
        <begin position="128"/>
        <end position="157"/>
    </location>
</feature>
<dbReference type="GO" id="GO:0005886">
    <property type="term" value="C:plasma membrane"/>
    <property type="evidence" value="ECO:0007669"/>
    <property type="project" value="TreeGrafter"/>
</dbReference>
<evidence type="ECO:0000259" key="3">
    <source>
        <dbReference type="Pfam" id="PF05170"/>
    </source>
</evidence>
<keyword evidence="2" id="KW-1133">Transmembrane helix</keyword>
<feature type="transmembrane region" description="Helical" evidence="2">
    <location>
        <begin position="7"/>
        <end position="30"/>
    </location>
</feature>
<evidence type="ECO:0000256" key="1">
    <source>
        <dbReference type="SAM" id="MobiDB-lite"/>
    </source>
</evidence>
<dbReference type="Pfam" id="PF05170">
    <property type="entry name" value="AsmA"/>
    <property type="match status" value="1"/>
</dbReference>
<dbReference type="PANTHER" id="PTHR30441:SF4">
    <property type="entry name" value="PROTEIN ASMA"/>
    <property type="match status" value="1"/>
</dbReference>
<evidence type="ECO:0000313" key="4">
    <source>
        <dbReference type="EMBL" id="KRT54219.1"/>
    </source>
</evidence>
<dbReference type="InterPro" id="IPR052894">
    <property type="entry name" value="AsmA-related"/>
</dbReference>
<organism evidence="4 5">
    <name type="scientific">endosymbiont of Ridgeia piscesae</name>
    <dbReference type="NCBI Taxonomy" id="54398"/>
    <lineage>
        <taxon>Bacteria</taxon>
        <taxon>Pseudomonadati</taxon>
        <taxon>Pseudomonadota</taxon>
        <taxon>Gammaproteobacteria</taxon>
        <taxon>sulfur-oxidizing symbionts</taxon>
    </lineage>
</organism>
<name>A0A0T5YUA9_9GAMM</name>
<dbReference type="PANTHER" id="PTHR30441">
    <property type="entry name" value="DUF748 DOMAIN-CONTAINING PROTEIN"/>
    <property type="match status" value="1"/>
</dbReference>
<sequence length="712" mass="76541">MGKVLKIVGGLIGLVVVLIIAAVLAIPMVVDPNDYKQEIISQTKSATGRDLKIDGDIGLSIFPWLGVEINGLHLSNAKGFGDTPFAEVRHLQVRVNLIPLIFTQSLEIDKVKLAGLKLNLAKNSQGVSNWDDMTGGQSEEALASTEPAGEAPADTTAGGGLQGLSIGGVAISDAHIVWDDQSTGEHFEVKQLLLETGAMAPGRAVDMRLALGLDSAQPALRSEFDLRGRLMADPAQGSFSMEALELLLKVSGEGLPKAGVKAKLSADLYLNQAQDLLEVKNLLLSSEDLRLSGAINGQAISSAPRFDGQLKLAQFSPRNWMQKFDLPLPQTADPSVLGKLAMALVFETQPQRIDLKNFEMQLDESQIKGDFTLIDPASPAYRFHLDLDKIDVDRYLPPAVDKPEKKPVASSKDSGDKPLFPVELLRKLKLDGTLRVGSIKANNIQAEAIKVVIKSKGGQLHIDQQVGRFYNGQLKGVLDLNVKGKQPTLKIKQSASKIQAGPLVKDLTGQDRFDGVGGFSANLSSRGQTLTQLKRGLNGNLKMEFLNGAVKGVNLAKMLRDAKARLSGKKPTNSVEPEQTDFSELTASAVIRNGLLTNKDLLAKSPFLRVNGSGRVDLVGESLDYVVRPVIVSTTKGQGGEGLDDLKGIPVPVHLKGPWSKLDWNIDLGKVLAESQKAKLKETLNKKLDGQLKDKLPGGLQDKLKGGLKGLF</sequence>
<evidence type="ECO:0000313" key="5">
    <source>
        <dbReference type="Proteomes" id="UP000051634"/>
    </source>
</evidence>
<dbReference type="Proteomes" id="UP000051634">
    <property type="component" value="Unassembled WGS sequence"/>
</dbReference>
<dbReference type="GO" id="GO:0090313">
    <property type="term" value="P:regulation of protein targeting to membrane"/>
    <property type="evidence" value="ECO:0007669"/>
    <property type="project" value="TreeGrafter"/>
</dbReference>
<dbReference type="InterPro" id="IPR007844">
    <property type="entry name" value="AsmA"/>
</dbReference>
<evidence type="ECO:0000256" key="2">
    <source>
        <dbReference type="SAM" id="Phobius"/>
    </source>
</evidence>
<dbReference type="OrthoDB" id="9766390at2"/>
<dbReference type="RefSeq" id="WP_060528209.1">
    <property type="nucleotide sequence ID" value="NZ_KQ557118.1"/>
</dbReference>
<reference evidence="4 5" key="1">
    <citation type="submission" date="2015-11" db="EMBL/GenBank/DDBJ databases">
        <title>The genome of Candidatus Endoriftia persephone in Ridgeia piscesae and population structure of the North Eastern Pacific vestimentiferan symbionts.</title>
        <authorList>
            <person name="Perez M."/>
            <person name="Juniper K.S."/>
        </authorList>
    </citation>
    <scope>NUCLEOTIDE SEQUENCE [LARGE SCALE GENOMIC DNA]</scope>
    <source>
        <strain evidence="4">Ind11</strain>
    </source>
</reference>
<keyword evidence="5" id="KW-1185">Reference proteome</keyword>
<proteinExistence type="predicted"/>
<dbReference type="AlphaFoldDB" id="A0A0T5YUA9"/>